<accession>A0ABP8UXI3</accession>
<keyword evidence="2" id="KW-1185">Reference proteome</keyword>
<evidence type="ECO:0000313" key="1">
    <source>
        <dbReference type="EMBL" id="GAA4648643.1"/>
    </source>
</evidence>
<protein>
    <submittedName>
        <fullName evidence="1">DUF2924 domain-containing protein</fullName>
    </submittedName>
</protein>
<organism evidence="1 2">
    <name type="scientific">Kistimonas scapharcae</name>
    <dbReference type="NCBI Taxonomy" id="1036133"/>
    <lineage>
        <taxon>Bacteria</taxon>
        <taxon>Pseudomonadati</taxon>
        <taxon>Pseudomonadota</taxon>
        <taxon>Gammaproteobacteria</taxon>
        <taxon>Oceanospirillales</taxon>
        <taxon>Endozoicomonadaceae</taxon>
        <taxon>Kistimonas</taxon>
    </lineage>
</organism>
<sequence length="146" mass="17251">MNDSEALDHQLDRIRKMNTRELKDLWQELYFKPAPAMHPNLLMMRLAWRVQEIFHGGLSKRANDALATLRRRIKNGRITRKRQEELPIGTRLTRDYHGERHNVLVVKNGFEYRGEIYTNLSRIAKVITGTHWNGPAFFGLRKENND</sequence>
<reference evidence="2" key="1">
    <citation type="journal article" date="2019" name="Int. J. Syst. Evol. Microbiol.">
        <title>The Global Catalogue of Microorganisms (GCM) 10K type strain sequencing project: providing services to taxonomists for standard genome sequencing and annotation.</title>
        <authorList>
            <consortium name="The Broad Institute Genomics Platform"/>
            <consortium name="The Broad Institute Genome Sequencing Center for Infectious Disease"/>
            <person name="Wu L."/>
            <person name="Ma J."/>
        </authorList>
    </citation>
    <scope>NUCLEOTIDE SEQUENCE [LARGE SCALE GENOMIC DNA]</scope>
    <source>
        <strain evidence="2">JCM 17805</strain>
    </source>
</reference>
<comment type="caution">
    <text evidence="1">The sequence shown here is derived from an EMBL/GenBank/DDBJ whole genome shotgun (WGS) entry which is preliminary data.</text>
</comment>
<dbReference type="Pfam" id="PF11149">
    <property type="entry name" value="DUF2924"/>
    <property type="match status" value="1"/>
</dbReference>
<dbReference type="EMBL" id="BAABFL010000086">
    <property type="protein sequence ID" value="GAA4648643.1"/>
    <property type="molecule type" value="Genomic_DNA"/>
</dbReference>
<gene>
    <name evidence="1" type="ORF">GCM10023116_09130</name>
</gene>
<evidence type="ECO:0000313" key="2">
    <source>
        <dbReference type="Proteomes" id="UP001500604"/>
    </source>
</evidence>
<name>A0ABP8UXI3_9GAMM</name>
<dbReference type="InterPro" id="IPR021322">
    <property type="entry name" value="DUF2924"/>
</dbReference>
<proteinExistence type="predicted"/>
<dbReference type="Proteomes" id="UP001500604">
    <property type="component" value="Unassembled WGS sequence"/>
</dbReference>